<feature type="repeat" description="WD" evidence="3">
    <location>
        <begin position="406"/>
        <end position="445"/>
    </location>
</feature>
<dbReference type="InterPro" id="IPR036322">
    <property type="entry name" value="WD40_repeat_dom_sf"/>
</dbReference>
<dbReference type="GO" id="GO:0043130">
    <property type="term" value="F:ubiquitin binding"/>
    <property type="evidence" value="ECO:0007669"/>
    <property type="project" value="TreeGrafter"/>
</dbReference>
<evidence type="ECO:0000256" key="3">
    <source>
        <dbReference type="PROSITE-ProRule" id="PRU00221"/>
    </source>
</evidence>
<evidence type="ECO:0000256" key="2">
    <source>
        <dbReference type="ARBA" id="ARBA00022737"/>
    </source>
</evidence>
<dbReference type="PROSITE" id="PS50181">
    <property type="entry name" value="FBOX"/>
    <property type="match status" value="1"/>
</dbReference>
<feature type="repeat" description="WD" evidence="3">
    <location>
        <begin position="324"/>
        <end position="363"/>
    </location>
</feature>
<feature type="repeat" description="WD" evidence="3">
    <location>
        <begin position="280"/>
        <end position="307"/>
    </location>
</feature>
<dbReference type="PANTHER" id="PTHR19849">
    <property type="entry name" value="PHOSPHOLIPASE A-2-ACTIVATING PROTEIN"/>
    <property type="match status" value="1"/>
</dbReference>
<keyword evidence="1 3" id="KW-0853">WD repeat</keyword>
<comment type="caution">
    <text evidence="6">The sequence shown here is derived from an EMBL/GenBank/DDBJ whole genome shotgun (WGS) entry which is preliminary data.</text>
</comment>
<protein>
    <recommendedName>
        <fullName evidence="5">F-box domain-containing protein</fullName>
    </recommendedName>
</protein>
<dbReference type="SUPFAM" id="SSF50978">
    <property type="entry name" value="WD40 repeat-like"/>
    <property type="match status" value="1"/>
</dbReference>
<keyword evidence="7" id="KW-1185">Reference proteome</keyword>
<dbReference type="CDD" id="cd00200">
    <property type="entry name" value="WD40"/>
    <property type="match status" value="1"/>
</dbReference>
<evidence type="ECO:0000256" key="1">
    <source>
        <dbReference type="ARBA" id="ARBA00022574"/>
    </source>
</evidence>
<dbReference type="PRINTS" id="PR00320">
    <property type="entry name" value="GPROTEINBRPT"/>
</dbReference>
<dbReference type="PROSITE" id="PS50082">
    <property type="entry name" value="WD_REPEATS_2"/>
    <property type="match status" value="6"/>
</dbReference>
<dbReference type="OrthoDB" id="190105at2759"/>
<dbReference type="GO" id="GO:0043161">
    <property type="term" value="P:proteasome-mediated ubiquitin-dependent protein catabolic process"/>
    <property type="evidence" value="ECO:0007669"/>
    <property type="project" value="TreeGrafter"/>
</dbReference>
<dbReference type="InterPro" id="IPR036047">
    <property type="entry name" value="F-box-like_dom_sf"/>
</dbReference>
<feature type="repeat" description="WD" evidence="3">
    <location>
        <begin position="364"/>
        <end position="405"/>
    </location>
</feature>
<gene>
    <name evidence="6" type="ORF">CANINC_001199</name>
</gene>
<dbReference type="PANTHER" id="PTHR19849:SF1">
    <property type="entry name" value="F-BOX_WD REPEAT-CONTAINING PROTEIN 7"/>
    <property type="match status" value="1"/>
</dbReference>
<dbReference type="STRING" id="52247.A0A4T0X5E5"/>
<dbReference type="Pfam" id="PF00400">
    <property type="entry name" value="WD40"/>
    <property type="match status" value="6"/>
</dbReference>
<proteinExistence type="predicted"/>
<keyword evidence="2" id="KW-0677">Repeat</keyword>
<dbReference type="SUPFAM" id="SSF81383">
    <property type="entry name" value="F-box domain"/>
    <property type="match status" value="1"/>
</dbReference>
<dbReference type="GO" id="GO:0010992">
    <property type="term" value="P:ubiquitin recycling"/>
    <property type="evidence" value="ECO:0007669"/>
    <property type="project" value="TreeGrafter"/>
</dbReference>
<dbReference type="AlphaFoldDB" id="A0A4T0X5E5"/>
<feature type="domain" description="F-box" evidence="5">
    <location>
        <begin position="64"/>
        <end position="111"/>
    </location>
</feature>
<organism evidence="6 7">
    <name type="scientific">Pichia inconspicua</name>
    <dbReference type="NCBI Taxonomy" id="52247"/>
    <lineage>
        <taxon>Eukaryota</taxon>
        <taxon>Fungi</taxon>
        <taxon>Dikarya</taxon>
        <taxon>Ascomycota</taxon>
        <taxon>Saccharomycotina</taxon>
        <taxon>Pichiomycetes</taxon>
        <taxon>Pichiales</taxon>
        <taxon>Pichiaceae</taxon>
        <taxon>Pichia</taxon>
    </lineage>
</organism>
<dbReference type="PROSITE" id="PS50294">
    <property type="entry name" value="WD_REPEATS_REGION"/>
    <property type="match status" value="4"/>
</dbReference>
<dbReference type="InterPro" id="IPR015943">
    <property type="entry name" value="WD40/YVTN_repeat-like_dom_sf"/>
</dbReference>
<dbReference type="PROSITE" id="PS00678">
    <property type="entry name" value="WD_REPEATS_1"/>
    <property type="match status" value="3"/>
</dbReference>
<dbReference type="GO" id="GO:0005634">
    <property type="term" value="C:nucleus"/>
    <property type="evidence" value="ECO:0007669"/>
    <property type="project" value="TreeGrafter"/>
</dbReference>
<dbReference type="SMART" id="SM00320">
    <property type="entry name" value="WD40"/>
    <property type="match status" value="6"/>
</dbReference>
<evidence type="ECO:0000256" key="4">
    <source>
        <dbReference type="SAM" id="MobiDB-lite"/>
    </source>
</evidence>
<dbReference type="InterPro" id="IPR019775">
    <property type="entry name" value="WD40_repeat_CS"/>
</dbReference>
<dbReference type="Pfam" id="PF12937">
    <property type="entry name" value="F-box-like"/>
    <property type="match status" value="1"/>
</dbReference>
<evidence type="ECO:0000313" key="6">
    <source>
        <dbReference type="EMBL" id="TID30192.1"/>
    </source>
</evidence>
<dbReference type="Proteomes" id="UP000307173">
    <property type="component" value="Unassembled WGS sequence"/>
</dbReference>
<dbReference type="InterPro" id="IPR001810">
    <property type="entry name" value="F-box_dom"/>
</dbReference>
<dbReference type="InterPro" id="IPR020472">
    <property type="entry name" value="WD40_PAC1"/>
</dbReference>
<evidence type="ECO:0000313" key="7">
    <source>
        <dbReference type="Proteomes" id="UP000307173"/>
    </source>
</evidence>
<dbReference type="Gene3D" id="2.130.10.10">
    <property type="entry name" value="YVTN repeat-like/Quinoprotein amine dehydrogenase"/>
    <property type="match status" value="1"/>
</dbReference>
<dbReference type="GO" id="GO:0005737">
    <property type="term" value="C:cytoplasm"/>
    <property type="evidence" value="ECO:0007669"/>
    <property type="project" value="TreeGrafter"/>
</dbReference>
<dbReference type="InterPro" id="IPR001680">
    <property type="entry name" value="WD40_rpt"/>
</dbReference>
<name>A0A4T0X5E5_9ASCO</name>
<sequence length="534" mass="60555">MSPPLKKRHIDTYSDDSALPLPSPSASPIHNSKDDDTLLYSLLERSSKHTLSAIFAHIGSTLRKDLIYAFPREISNLILSFLDHKDLIQCLQVSQKWNMVINNIPELWKNLLLSENWIKEDEYNDELSYFQFIRPDLPVTIIPRLIYARRLIIHRRWMDKSFKPEVKLLTGDALNVITCIQLDKKRMAAGSNANHILVYETDTGRLIQTLKGHTGGVWAMKFAGDILASGSTDRTVRIWNLRTGKCTHIFHGHTSTVRCLEIIEPKQISTDDEGNPVMFPESPLLITGSRDATLYVWKLPTLNDEQTQIYDYEPADNPFFVNILKGHSASVRAVTGYSNILISGSYDHTARVWDLRTNECKWVLSGHTDRIYSCVYDIKRNRCYTGSVDNTVRIWDLDTGETISILEGHQILVGLITSSENVLVSAAADSTVRVWDPDTGHAQHVFRGHSAAITCVANDDRKVISGSQGMLKLWDTKSGELVRDLAHDVDGAVWQVAMDYKRCLAAVQRRDVTYLELTEFAWPGNDPAEWLYKE</sequence>
<feature type="repeat" description="WD" evidence="3">
    <location>
        <begin position="446"/>
        <end position="484"/>
    </location>
</feature>
<dbReference type="Gene3D" id="1.20.1280.50">
    <property type="match status" value="1"/>
</dbReference>
<reference evidence="6 7" key="1">
    <citation type="journal article" date="2019" name="Front. Genet.">
        <title>Whole-Genome Sequencing of the Opportunistic Yeast Pathogen Candida inconspicua Uncovers Its Hybrid Origin.</title>
        <authorList>
            <person name="Mixao V."/>
            <person name="Hansen A.P."/>
            <person name="Saus E."/>
            <person name="Boekhout T."/>
            <person name="Lass-Florl C."/>
            <person name="Gabaldon T."/>
        </authorList>
    </citation>
    <scope>NUCLEOTIDE SEQUENCE [LARGE SCALE GENOMIC DNA]</scope>
    <source>
        <strain evidence="6 7">CBS 180</strain>
    </source>
</reference>
<dbReference type="SMART" id="SM00256">
    <property type="entry name" value="FBOX"/>
    <property type="match status" value="1"/>
</dbReference>
<dbReference type="EMBL" id="SELW01000170">
    <property type="protein sequence ID" value="TID30192.1"/>
    <property type="molecule type" value="Genomic_DNA"/>
</dbReference>
<accession>A0A4T0X5E5</accession>
<dbReference type="CDD" id="cd22131">
    <property type="entry name" value="F-box_FBXW2"/>
    <property type="match status" value="1"/>
</dbReference>
<evidence type="ECO:0000259" key="5">
    <source>
        <dbReference type="PROSITE" id="PS50181"/>
    </source>
</evidence>
<feature type="compositionally biased region" description="Low complexity" evidence="4">
    <location>
        <begin position="15"/>
        <end position="28"/>
    </location>
</feature>
<feature type="repeat" description="WD" evidence="3">
    <location>
        <begin position="210"/>
        <end position="249"/>
    </location>
</feature>
<feature type="region of interest" description="Disordered" evidence="4">
    <location>
        <begin position="1"/>
        <end position="32"/>
    </location>
</feature>